<evidence type="ECO:0000256" key="1">
    <source>
        <dbReference type="SAM" id="Phobius"/>
    </source>
</evidence>
<dbReference type="Pfam" id="PF20153">
    <property type="entry name" value="DUF6535"/>
    <property type="match status" value="1"/>
</dbReference>
<reference evidence="3" key="1">
    <citation type="submission" date="2022-07" db="EMBL/GenBank/DDBJ databases">
        <title>Genome Sequence of Physisporinus lineatus.</title>
        <authorList>
            <person name="Buettner E."/>
        </authorList>
    </citation>
    <scope>NUCLEOTIDE SEQUENCE</scope>
    <source>
        <strain evidence="3">VT162</strain>
    </source>
</reference>
<proteinExistence type="predicted"/>
<protein>
    <recommendedName>
        <fullName evidence="2">DUF6535 domain-containing protein</fullName>
    </recommendedName>
</protein>
<dbReference type="InterPro" id="IPR045338">
    <property type="entry name" value="DUF6535"/>
</dbReference>
<feature type="transmembrane region" description="Helical" evidence="1">
    <location>
        <begin position="148"/>
        <end position="174"/>
    </location>
</feature>
<dbReference type="Proteomes" id="UP001212997">
    <property type="component" value="Unassembled WGS sequence"/>
</dbReference>
<keyword evidence="4" id="KW-1185">Reference proteome</keyword>
<organism evidence="3 4">
    <name type="scientific">Meripilus lineatus</name>
    <dbReference type="NCBI Taxonomy" id="2056292"/>
    <lineage>
        <taxon>Eukaryota</taxon>
        <taxon>Fungi</taxon>
        <taxon>Dikarya</taxon>
        <taxon>Basidiomycota</taxon>
        <taxon>Agaricomycotina</taxon>
        <taxon>Agaricomycetes</taxon>
        <taxon>Polyporales</taxon>
        <taxon>Meripilaceae</taxon>
        <taxon>Meripilus</taxon>
    </lineage>
</organism>
<gene>
    <name evidence="3" type="ORF">NLI96_g1043</name>
</gene>
<feature type="domain" description="DUF6535" evidence="2">
    <location>
        <begin position="53"/>
        <end position="213"/>
    </location>
</feature>
<keyword evidence="1" id="KW-1133">Transmembrane helix</keyword>
<keyword evidence="1" id="KW-0472">Membrane</keyword>
<accession>A0AAD5VD87</accession>
<evidence type="ECO:0000259" key="2">
    <source>
        <dbReference type="Pfam" id="PF20153"/>
    </source>
</evidence>
<dbReference type="EMBL" id="JANAWD010000019">
    <property type="protein sequence ID" value="KAJ3490989.1"/>
    <property type="molecule type" value="Genomic_DNA"/>
</dbReference>
<feature type="transmembrane region" description="Helical" evidence="1">
    <location>
        <begin position="77"/>
        <end position="94"/>
    </location>
</feature>
<dbReference type="AlphaFoldDB" id="A0AAD5VD87"/>
<keyword evidence="1" id="KW-0812">Transmembrane</keyword>
<evidence type="ECO:0000313" key="4">
    <source>
        <dbReference type="Proteomes" id="UP001212997"/>
    </source>
</evidence>
<sequence>MSESHSLSSIQGVQQGFPLSRESLSRWEYEINYAREVTRSKHPSAQLSRASAWLKLFKALQGYDVTKIGHYKEDVDTLLVFAGLFSAVLAAFSIESYKLLQPDAGQVSIQLLSQISLQLNAFSVNASSATSSYQSTIPTQLSEFKPSAAVVVLNILWFIALIFCLMTASLGMLVKQWFREYFSNDSTPEASLRIRYNRHRSLERCRLDKPWSFLDPGPLVDESRIRISTEQDEAIWTEADSLFFDDKLVEETAHVCLASLEGPALVRCAQGVVQRRQHNAEPADLSNFGQDSVSLALVNALIRELRVQVVQSGRVEWKPWMGEAYGFMLDTWTYCSSDIGRNYLADFLIATLKQDWPLSEYILRWKPQHSLHVLSFALNDRNDRLKNHPDFDLFYLLKQVLRSVRLLLTLGPLPCHGFNQVPVEPPPSYSCIVGTLFACLNATQVRSRMRMEAARNQTQQFTDEVVQLIDDHIEMALRWVPGTGSNSGQDLRPDEDWGVPISMLRKITNDVKGITYVNFPRRTWMDDLKKLQSNFQANK</sequence>
<comment type="caution">
    <text evidence="3">The sequence shown here is derived from an EMBL/GenBank/DDBJ whole genome shotgun (WGS) entry which is preliminary data.</text>
</comment>
<name>A0AAD5VD87_9APHY</name>
<evidence type="ECO:0000313" key="3">
    <source>
        <dbReference type="EMBL" id="KAJ3490989.1"/>
    </source>
</evidence>